<dbReference type="Pfam" id="PF13378">
    <property type="entry name" value="MR_MLE_C"/>
    <property type="match status" value="1"/>
</dbReference>
<evidence type="ECO:0000313" key="7">
    <source>
        <dbReference type="EMBL" id="MDT2690673.1"/>
    </source>
</evidence>
<reference evidence="8 10" key="1">
    <citation type="submission" date="2019-04" db="EMBL/GenBank/DDBJ databases">
        <title>Step-wise assembly of the neonatal virome modulated by breast feeding.</title>
        <authorList>
            <person name="Liang G."/>
            <person name="Bushman F."/>
        </authorList>
    </citation>
    <scope>NUCLEOTIDE SEQUENCE [LARGE SCALE GENOMIC DNA]</scope>
    <source>
        <strain evidence="8 10">E3404</strain>
    </source>
</reference>
<dbReference type="AlphaFoldDB" id="A0A1V8Z6I3"/>
<dbReference type="EMBL" id="WVTI01000002">
    <property type="protein sequence ID" value="MXS25217.1"/>
    <property type="molecule type" value="Genomic_DNA"/>
</dbReference>
<dbReference type="EMBL" id="JASUBT010000015">
    <property type="protein sequence ID" value="MDL4937271.1"/>
    <property type="molecule type" value="Genomic_DNA"/>
</dbReference>
<keyword evidence="3" id="KW-0460">Magnesium</keyword>
<dbReference type="GO" id="GO:0016836">
    <property type="term" value="F:hydro-lyase activity"/>
    <property type="evidence" value="ECO:0007669"/>
    <property type="project" value="TreeGrafter"/>
</dbReference>
<proteinExistence type="predicted"/>
<accession>A0A1V8Z6I3</accession>
<dbReference type="InterPro" id="IPR034382">
    <property type="entry name" value="AHGA_cycloisomerase"/>
</dbReference>
<evidence type="ECO:0000313" key="6">
    <source>
        <dbReference type="EMBL" id="MDL4937271.1"/>
    </source>
</evidence>
<organism evidence="7 13">
    <name type="scientific">Enterococcus gallinarum</name>
    <dbReference type="NCBI Taxonomy" id="1353"/>
    <lineage>
        <taxon>Bacteria</taxon>
        <taxon>Bacillati</taxon>
        <taxon>Bacillota</taxon>
        <taxon>Bacilli</taxon>
        <taxon>Lactobacillales</taxon>
        <taxon>Enterococcaceae</taxon>
        <taxon>Enterococcus</taxon>
    </lineage>
</organism>
<dbReference type="Proteomes" id="UP000516696">
    <property type="component" value="Chromosome"/>
</dbReference>
<evidence type="ECO:0000256" key="2">
    <source>
        <dbReference type="ARBA" id="ARBA00022723"/>
    </source>
</evidence>
<dbReference type="InterPro" id="IPR013341">
    <property type="entry name" value="Mandelate_racemase_N_dom"/>
</dbReference>
<evidence type="ECO:0000313" key="13">
    <source>
        <dbReference type="Proteomes" id="UP001183682"/>
    </source>
</evidence>
<dbReference type="RefSeq" id="WP_003127741.1">
    <property type="nucleotide sequence ID" value="NZ_BTSN01000003.1"/>
</dbReference>
<dbReference type="InterPro" id="IPR029017">
    <property type="entry name" value="Enolase-like_N"/>
</dbReference>
<feature type="domain" description="Mandelate racemase/muconate lactonizing enzyme C-terminal" evidence="4">
    <location>
        <begin position="147"/>
        <end position="244"/>
    </location>
</feature>
<dbReference type="EMBL" id="CP050485">
    <property type="protein sequence ID" value="QOG26748.1"/>
    <property type="molecule type" value="Genomic_DNA"/>
</dbReference>
<keyword evidence="2" id="KW-0479">Metal-binding</keyword>
<dbReference type="InterPro" id="IPR046945">
    <property type="entry name" value="RHMD-like"/>
</dbReference>
<dbReference type="SFLD" id="SFLDG00179">
    <property type="entry name" value="mandelate_racemase"/>
    <property type="match status" value="1"/>
</dbReference>
<dbReference type="InterPro" id="IPR036849">
    <property type="entry name" value="Enolase-like_C_sf"/>
</dbReference>
<dbReference type="GO" id="GO:0009063">
    <property type="term" value="P:amino acid catabolic process"/>
    <property type="evidence" value="ECO:0007669"/>
    <property type="project" value="InterPro"/>
</dbReference>
<evidence type="ECO:0000256" key="3">
    <source>
        <dbReference type="ARBA" id="ARBA00022842"/>
    </source>
</evidence>
<dbReference type="PANTHER" id="PTHR13794">
    <property type="entry name" value="ENOLASE SUPERFAMILY, MANDELATE RACEMASE"/>
    <property type="match status" value="1"/>
</dbReference>
<evidence type="ECO:0000313" key="14">
    <source>
        <dbReference type="Proteomes" id="UP001241571"/>
    </source>
</evidence>
<reference evidence="7" key="4">
    <citation type="submission" date="2023-03" db="EMBL/GenBank/DDBJ databases">
        <authorList>
            <person name="Shen W."/>
            <person name="Cai J."/>
        </authorList>
    </citation>
    <scope>NUCLEOTIDE SEQUENCE</scope>
    <source>
        <strain evidence="7">K69-2</strain>
    </source>
</reference>
<dbReference type="EMBL" id="JARPZN010000007">
    <property type="protein sequence ID" value="MDT2690673.1"/>
    <property type="molecule type" value="Genomic_DNA"/>
</dbReference>
<dbReference type="SFLD" id="SFLDS00001">
    <property type="entry name" value="Enolase"/>
    <property type="match status" value="1"/>
</dbReference>
<dbReference type="Proteomes" id="UP001183682">
    <property type="component" value="Unassembled WGS sequence"/>
</dbReference>
<evidence type="ECO:0000313" key="5">
    <source>
        <dbReference type="EMBL" id="MBA0972928.1"/>
    </source>
</evidence>
<dbReference type="GO" id="GO:0019388">
    <property type="term" value="P:galactose catabolic process"/>
    <property type="evidence" value="ECO:0007669"/>
    <property type="project" value="InterPro"/>
</dbReference>
<reference evidence="9 11" key="2">
    <citation type="submission" date="2020-03" db="EMBL/GenBank/DDBJ databases">
        <title>Characterization of ganglioside-mimicking enterococci.</title>
        <authorList>
            <person name="Patry R.T."/>
            <person name="Nothaft H."/>
            <person name="Bridger R."/>
            <person name="Shajahan A."/>
            <person name="Huynh S."/>
            <person name="Sanchez S."/>
            <person name="Azadi P."/>
            <person name="Cooper K."/>
            <person name="Miller W.G."/>
            <person name="Parker C.T."/>
            <person name="Wells L."/>
            <person name="Szymanski C.M."/>
        </authorList>
    </citation>
    <scope>NUCLEOTIDE SEQUENCE [LARGE SCALE GENOMIC DNA]</scope>
    <source>
        <strain evidence="9 11">EGM181</strain>
    </source>
</reference>
<evidence type="ECO:0000313" key="10">
    <source>
        <dbReference type="Proteomes" id="UP000439965"/>
    </source>
</evidence>
<dbReference type="Proteomes" id="UP000439965">
    <property type="component" value="Unassembled WGS sequence"/>
</dbReference>
<sequence>MSTITEIQTSYYRIPLPELMEDAKHGLHTHFEVPIVKVRTDDGREGIGYTYTGGFGGESIAKLIDKELKHILLGKDPACVEALWEQMNWGIHYIARGGLASFAIAACDIALWDLRAKKAREPLYKLLGGHSNKVNCYGGAIDLNFPLEKLLANNQKYLDMGLRAVKIKLGQATLAEDIARIKAVRKLIGPDITFMVDANMSWSVEQAVKAAKLMAPFDILFLEEPTIPEDYEGYARIAKEGQIAVAGGENLRTPIEFAHMLSYGQVDFPQPDASNCGGITGWLKIAALTQLHNVSISTHGMQELHVSLLAAMPNAGYLEMHSFPIDQYTTRPLMIDPEDGMAIAPEEPGIGVTFDWDKLAPHQLDF</sequence>
<dbReference type="SMART" id="SM00922">
    <property type="entry name" value="MR_MLE"/>
    <property type="match status" value="1"/>
</dbReference>
<reference evidence="6 14" key="5">
    <citation type="submission" date="2023-06" db="EMBL/GenBank/DDBJ databases">
        <title>Acute promotion of culturable opportunistic pathogens and persistent increase of antibiotic resistance following antibiotic exposure in mouse gut microbiota.</title>
        <authorList>
            <person name="Li L."/>
            <person name="Wang B."/>
            <person name="Sun Y."/>
            <person name="Wang M."/>
            <person name="Xu H."/>
        </authorList>
    </citation>
    <scope>NUCLEOTIDE SEQUENCE [LARGE SCALE GENOMIC DNA]</scope>
    <source>
        <strain evidence="6 14">CRI2_2</strain>
    </source>
</reference>
<dbReference type="Gene3D" id="3.30.390.10">
    <property type="entry name" value="Enolase-like, N-terminal domain"/>
    <property type="match status" value="1"/>
</dbReference>
<dbReference type="InterPro" id="IPR013342">
    <property type="entry name" value="Mandelate_racemase_C"/>
</dbReference>
<dbReference type="PANTHER" id="PTHR13794:SF58">
    <property type="entry name" value="MITOCHONDRIAL ENOLASE SUPERFAMILY MEMBER 1"/>
    <property type="match status" value="1"/>
</dbReference>
<dbReference type="Proteomes" id="UP001241571">
    <property type="component" value="Unassembled WGS sequence"/>
</dbReference>
<dbReference type="Pfam" id="PF02746">
    <property type="entry name" value="MR_MLE_N"/>
    <property type="match status" value="1"/>
</dbReference>
<evidence type="ECO:0000313" key="12">
    <source>
        <dbReference type="Proteomes" id="UP000571857"/>
    </source>
</evidence>
<name>A0A1V8Z6I3_ENTGA</name>
<protein>
    <submittedName>
        <fullName evidence="7">Mandelate racemase/muconate lactonizing enzyme family protein</fullName>
    </submittedName>
    <submittedName>
        <fullName evidence="8">Uroporphyrinogen decarboxylase</fullName>
    </submittedName>
</protein>
<dbReference type="InterPro" id="IPR029065">
    <property type="entry name" value="Enolase_C-like"/>
</dbReference>
<dbReference type="PROSITE" id="PS00909">
    <property type="entry name" value="MR_MLE_2"/>
    <property type="match status" value="1"/>
</dbReference>
<dbReference type="Proteomes" id="UP000571857">
    <property type="component" value="Unassembled WGS sequence"/>
</dbReference>
<dbReference type="GO" id="GO:0000287">
    <property type="term" value="F:magnesium ion binding"/>
    <property type="evidence" value="ECO:0007669"/>
    <property type="project" value="TreeGrafter"/>
</dbReference>
<dbReference type="GeneID" id="93223432"/>
<evidence type="ECO:0000259" key="4">
    <source>
        <dbReference type="SMART" id="SM00922"/>
    </source>
</evidence>
<dbReference type="InterPro" id="IPR018110">
    <property type="entry name" value="Mandel_Rmase/mucon_lact_enz_CS"/>
</dbReference>
<dbReference type="EMBL" id="JABXJK010000059">
    <property type="protein sequence ID" value="MBA0972928.1"/>
    <property type="molecule type" value="Genomic_DNA"/>
</dbReference>
<dbReference type="GO" id="GO:0016853">
    <property type="term" value="F:isomerase activity"/>
    <property type="evidence" value="ECO:0007669"/>
    <property type="project" value="InterPro"/>
</dbReference>
<comment type="cofactor">
    <cofactor evidence="1">
        <name>Mg(2+)</name>
        <dbReference type="ChEBI" id="CHEBI:18420"/>
    </cofactor>
</comment>
<dbReference type="SUPFAM" id="SSF54826">
    <property type="entry name" value="Enolase N-terminal domain-like"/>
    <property type="match status" value="1"/>
</dbReference>
<evidence type="ECO:0000313" key="11">
    <source>
        <dbReference type="Proteomes" id="UP000516696"/>
    </source>
</evidence>
<dbReference type="SUPFAM" id="SSF51604">
    <property type="entry name" value="Enolase C-terminal domain-like"/>
    <property type="match status" value="1"/>
</dbReference>
<dbReference type="SFLD" id="SFLDF00557">
    <property type="entry name" value="3_6-anhydro-alpha-L-galactonat"/>
    <property type="match status" value="1"/>
</dbReference>
<evidence type="ECO:0000256" key="1">
    <source>
        <dbReference type="ARBA" id="ARBA00001946"/>
    </source>
</evidence>
<dbReference type="CDD" id="cd03316">
    <property type="entry name" value="MR_like"/>
    <property type="match status" value="1"/>
</dbReference>
<gene>
    <name evidence="9" type="ORF">EGM181_05505</name>
    <name evidence="8" type="ORF">GTI89_03875</name>
    <name evidence="5" type="ORF">HWH42_10115</name>
    <name evidence="7" type="ORF">P7E30_10725</name>
    <name evidence="6" type="ORF">QRX88_16330</name>
</gene>
<evidence type="ECO:0000313" key="9">
    <source>
        <dbReference type="EMBL" id="QOG26748.1"/>
    </source>
</evidence>
<dbReference type="Gene3D" id="3.20.20.120">
    <property type="entry name" value="Enolase-like C-terminal domain"/>
    <property type="match status" value="1"/>
</dbReference>
<reference evidence="5 12" key="3">
    <citation type="submission" date="2020-06" db="EMBL/GenBank/DDBJ databases">
        <title>Crossreactivity between MHC class I-restricted antigens from cancer cells and an enterococcal bacteriophage.</title>
        <authorList>
            <person name="Fluckiger A."/>
            <person name="Daillere R."/>
            <person name="Sassi M."/>
            <person name="Cattoir V."/>
            <person name="Kroemer G."/>
            <person name="Zitvogel L."/>
        </authorList>
    </citation>
    <scope>NUCLEOTIDE SEQUENCE [LARGE SCALE GENOMIC DNA]</scope>
    <source>
        <strain evidence="5 12">EG4</strain>
    </source>
</reference>
<evidence type="ECO:0000313" key="8">
    <source>
        <dbReference type="EMBL" id="MXS25217.1"/>
    </source>
</evidence>